<proteinExistence type="inferred from homology"/>
<gene>
    <name evidence="3" type="ORF">ACFSC0_14815</name>
</gene>
<organism evidence="3 4">
    <name type="scientific">Phenylobacterium terrae</name>
    <dbReference type="NCBI Taxonomy" id="2665495"/>
    <lineage>
        <taxon>Bacteria</taxon>
        <taxon>Pseudomonadati</taxon>
        <taxon>Pseudomonadota</taxon>
        <taxon>Alphaproteobacteria</taxon>
        <taxon>Caulobacterales</taxon>
        <taxon>Caulobacteraceae</taxon>
        <taxon>Phenylobacterium</taxon>
    </lineage>
</organism>
<dbReference type="Gene3D" id="3.30.530.20">
    <property type="match status" value="1"/>
</dbReference>
<name>A0ABW4N4L9_9CAUL</name>
<feature type="domain" description="Activator of Hsp90 ATPase homologue 1/2-like C-terminal" evidence="2">
    <location>
        <begin position="22"/>
        <end position="141"/>
    </location>
</feature>
<comment type="similarity">
    <text evidence="1">Belongs to the AHA1 family.</text>
</comment>
<accession>A0ABW4N4L9</accession>
<dbReference type="Proteomes" id="UP001597237">
    <property type="component" value="Unassembled WGS sequence"/>
</dbReference>
<dbReference type="InterPro" id="IPR013538">
    <property type="entry name" value="ASHA1/2-like_C"/>
</dbReference>
<evidence type="ECO:0000313" key="4">
    <source>
        <dbReference type="Proteomes" id="UP001597237"/>
    </source>
</evidence>
<protein>
    <submittedName>
        <fullName evidence="3">SRPBCC domain-containing protein</fullName>
    </submittedName>
</protein>
<evidence type="ECO:0000259" key="2">
    <source>
        <dbReference type="Pfam" id="PF08327"/>
    </source>
</evidence>
<dbReference type="Pfam" id="PF08327">
    <property type="entry name" value="AHSA1"/>
    <property type="match status" value="1"/>
</dbReference>
<dbReference type="CDD" id="cd07814">
    <property type="entry name" value="SRPBCC_CalC_Aha1-like"/>
    <property type="match status" value="1"/>
</dbReference>
<evidence type="ECO:0000313" key="3">
    <source>
        <dbReference type="EMBL" id="MFD1784673.1"/>
    </source>
</evidence>
<dbReference type="EMBL" id="JBHUEY010000006">
    <property type="protein sequence ID" value="MFD1784673.1"/>
    <property type="molecule type" value="Genomic_DNA"/>
</dbReference>
<comment type="caution">
    <text evidence="3">The sequence shown here is derived from an EMBL/GenBank/DDBJ whole genome shotgun (WGS) entry which is preliminary data.</text>
</comment>
<dbReference type="InterPro" id="IPR023393">
    <property type="entry name" value="START-like_dom_sf"/>
</dbReference>
<sequence length="277" mass="29914">MPLKKDPSGRRAVEMELDLPGTPEQVWRAMATGPGYTAWFVPAQVEERVGGAIRFDFGPGMTSEGRVTVWEPPFRFGYEEFAWSGEAPPLATEIIVEARAGGTCLVRMVHSLFTDRDDWDDEIAGFESGWPGFFAVLRIYMAHFAGQPAVGIRPTGQFGEGLDGAWAALVDRLGLGEPRLGESCRATAGGAPRLAGVVEELHRTGHDRAVTLRLSDPAPGVALIGVYPFGDHINVAASLYFYGEQAQAAADREGPAWDAWMERHFPAVEAGATEPAA</sequence>
<reference evidence="4" key="1">
    <citation type="journal article" date="2019" name="Int. J. Syst. Evol. Microbiol.">
        <title>The Global Catalogue of Microorganisms (GCM) 10K type strain sequencing project: providing services to taxonomists for standard genome sequencing and annotation.</title>
        <authorList>
            <consortium name="The Broad Institute Genomics Platform"/>
            <consortium name="The Broad Institute Genome Sequencing Center for Infectious Disease"/>
            <person name="Wu L."/>
            <person name="Ma J."/>
        </authorList>
    </citation>
    <scope>NUCLEOTIDE SEQUENCE [LARGE SCALE GENOMIC DNA]</scope>
    <source>
        <strain evidence="4">DFY28</strain>
    </source>
</reference>
<dbReference type="RefSeq" id="WP_377280812.1">
    <property type="nucleotide sequence ID" value="NZ_JBHRSI010000002.1"/>
</dbReference>
<evidence type="ECO:0000256" key="1">
    <source>
        <dbReference type="ARBA" id="ARBA00006817"/>
    </source>
</evidence>
<dbReference type="SUPFAM" id="SSF55961">
    <property type="entry name" value="Bet v1-like"/>
    <property type="match status" value="1"/>
</dbReference>
<keyword evidence="4" id="KW-1185">Reference proteome</keyword>